<sequence length="361" mass="41350">MNRYSRRQYLQGLFATSMLLTFCDRRFAGKEPVLQAGNPTRWHLGVGADPAQLIGEIKANPAVRELVQAWSPDFLTGWLNCVNGKQGDLSFWRIWHRQGLLSAWFSAGYSLQVITWEDDTKLPTGDYHISQQYLEDLEELAGYIRKANPKGRQTYWTLATEFSYWRKPADTYNSQTEKYYQKLMQNLLQARAVIKRQLPSAWVAPSWGGWIVTFDFPGKGSGRSMIPPFAQMMQQMDGVAFQSMRPRPAGEFNPEIQRPDPGNPEQIRQCCEVFSKYRKSLMVSHYEPSIKEFHPNGGRADTVTRDFAIMAQPSWLKTVSDMGLDKFSLMHYGLYKNNPYNALDAAKTFKGVIQEGEWALG</sequence>
<dbReference type="RefSeq" id="WP_039716256.1">
    <property type="nucleotide sequence ID" value="NZ_JTJC03000007.1"/>
</dbReference>
<dbReference type="Proteomes" id="UP000031532">
    <property type="component" value="Unassembled WGS sequence"/>
</dbReference>
<evidence type="ECO:0000313" key="1">
    <source>
        <dbReference type="EMBL" id="NHC37139.1"/>
    </source>
</evidence>
<dbReference type="AlphaFoldDB" id="A0A9X5I6W4"/>
<organism evidence="1 2">
    <name type="scientific">Scytonema millei VB511283</name>
    <dbReference type="NCBI Taxonomy" id="1245923"/>
    <lineage>
        <taxon>Bacteria</taxon>
        <taxon>Bacillati</taxon>
        <taxon>Cyanobacteriota</taxon>
        <taxon>Cyanophyceae</taxon>
        <taxon>Nostocales</taxon>
        <taxon>Scytonemataceae</taxon>
        <taxon>Scytonema</taxon>
    </lineage>
</organism>
<proteinExistence type="predicted"/>
<dbReference type="EMBL" id="JTJC03000007">
    <property type="protein sequence ID" value="NHC37139.1"/>
    <property type="molecule type" value="Genomic_DNA"/>
</dbReference>
<protein>
    <submittedName>
        <fullName evidence="1">Uncharacterized protein</fullName>
    </submittedName>
</protein>
<evidence type="ECO:0000313" key="2">
    <source>
        <dbReference type="Proteomes" id="UP000031532"/>
    </source>
</evidence>
<name>A0A9X5I6W4_9CYAN</name>
<accession>A0A9X5I6W4</accession>
<keyword evidence="2" id="KW-1185">Reference proteome</keyword>
<gene>
    <name evidence="1" type="ORF">QH73_0021300</name>
</gene>
<comment type="caution">
    <text evidence="1">The sequence shown here is derived from an EMBL/GenBank/DDBJ whole genome shotgun (WGS) entry which is preliminary data.</text>
</comment>
<dbReference type="OrthoDB" id="581559at2"/>
<reference evidence="1 2" key="1">
    <citation type="journal article" date="2015" name="Genome Announc.">
        <title>Draft Genome Sequence of the Terrestrial Cyanobacterium Scytonema millei VB511283, Isolated from Eastern India.</title>
        <authorList>
            <person name="Sen D."/>
            <person name="Chandrababunaidu M.M."/>
            <person name="Singh D."/>
            <person name="Sanghi N."/>
            <person name="Ghorai A."/>
            <person name="Mishra G.P."/>
            <person name="Madduluri M."/>
            <person name="Adhikary S.P."/>
            <person name="Tripathy S."/>
        </authorList>
    </citation>
    <scope>NUCLEOTIDE SEQUENCE [LARGE SCALE GENOMIC DNA]</scope>
    <source>
        <strain evidence="1 2">VB511283</strain>
    </source>
</reference>